<name>A0ACA8Z709_9BACL</name>
<reference evidence="1" key="1">
    <citation type="submission" date="2020-04" db="EMBL/GenBank/DDBJ databases">
        <authorList>
            <person name="Hogendoorn C."/>
        </authorList>
    </citation>
    <scope>NUCLEOTIDE SEQUENCE</scope>
    <source>
        <strain evidence="1">FAVT5</strain>
    </source>
</reference>
<dbReference type="Proteomes" id="UP000501793">
    <property type="component" value="Chromosome"/>
</dbReference>
<protein>
    <submittedName>
        <fullName evidence="1">Uncharacterized protein</fullName>
    </submittedName>
</protein>
<accession>A0ACA8Z709</accession>
<proteinExistence type="predicted"/>
<dbReference type="EMBL" id="LR792684">
    <property type="protein sequence ID" value="CAB3390795.1"/>
    <property type="molecule type" value="Genomic_DNA"/>
</dbReference>
<gene>
    <name evidence="1" type="ORF">FAVT5_1048</name>
</gene>
<organism evidence="1 2">
    <name type="scientific">Kyrpidia spormannii</name>
    <dbReference type="NCBI Taxonomy" id="2055160"/>
    <lineage>
        <taxon>Bacteria</taxon>
        <taxon>Bacillati</taxon>
        <taxon>Bacillota</taxon>
        <taxon>Bacilli</taxon>
        <taxon>Bacillales</taxon>
        <taxon>Alicyclobacillaceae</taxon>
        <taxon>Kyrpidia</taxon>
    </lineage>
</organism>
<keyword evidence="2" id="KW-1185">Reference proteome</keyword>
<evidence type="ECO:0000313" key="1">
    <source>
        <dbReference type="EMBL" id="CAB3390795.1"/>
    </source>
</evidence>
<sequence length="66" mass="7470">MPRRVEILNARAICRGAGVRWVNPGAGTRESTKRRAKDEPTNKGSVDERRRLCGHHRGQPASQRHE</sequence>
<evidence type="ECO:0000313" key="2">
    <source>
        <dbReference type="Proteomes" id="UP000501793"/>
    </source>
</evidence>